<evidence type="ECO:0000313" key="1">
    <source>
        <dbReference type="EMBL" id="MBA4630570.1"/>
    </source>
</evidence>
<dbReference type="AlphaFoldDB" id="A0A7C8Z0T7"/>
<dbReference type="EMBL" id="GISG01074203">
    <property type="protein sequence ID" value="MBA4630570.1"/>
    <property type="molecule type" value="Transcribed_RNA"/>
</dbReference>
<proteinExistence type="predicted"/>
<sequence length="101" mass="11494">MASVAEQQELPPELPIGVPRMVEKHEQSTKNKWRRLCKHGGRAANSSDVSPINSLDDGCLMHVFSFLSPIPDGVFWHATHVYGYELIGLLRMYLRLVYFPI</sequence>
<name>A0A7C8Z0T7_OPUST</name>
<accession>A0A7C8Z0T7</accession>
<reference evidence="1" key="2">
    <citation type="submission" date="2020-07" db="EMBL/GenBank/DDBJ databases">
        <authorList>
            <person name="Vera ALvarez R."/>
            <person name="Arias-Moreno D.M."/>
            <person name="Jimenez-Jacinto V."/>
            <person name="Jimenez-Bremont J.F."/>
            <person name="Swaminathan K."/>
            <person name="Moose S.P."/>
            <person name="Guerrero-Gonzalez M.L."/>
            <person name="Marino-Ramirez L."/>
            <person name="Landsman D."/>
            <person name="Rodriguez-Kessler M."/>
            <person name="Delgado-Sanchez P."/>
        </authorList>
    </citation>
    <scope>NUCLEOTIDE SEQUENCE</scope>
    <source>
        <tissue evidence="1">Cladode</tissue>
    </source>
</reference>
<reference evidence="1" key="1">
    <citation type="journal article" date="2013" name="J. Plant Res.">
        <title>Effect of fungi and light on seed germination of three Opuntia species from semiarid lands of central Mexico.</title>
        <authorList>
            <person name="Delgado-Sanchez P."/>
            <person name="Jimenez-Bremont J.F."/>
            <person name="Guerrero-Gonzalez Mde L."/>
            <person name="Flores J."/>
        </authorList>
    </citation>
    <scope>NUCLEOTIDE SEQUENCE</scope>
    <source>
        <tissue evidence="1">Cladode</tissue>
    </source>
</reference>
<protein>
    <submittedName>
        <fullName evidence="1">Uncharacterized protein</fullName>
    </submittedName>
</protein>
<organism evidence="1">
    <name type="scientific">Opuntia streptacantha</name>
    <name type="common">Prickly pear cactus</name>
    <name type="synonym">Opuntia cardona</name>
    <dbReference type="NCBI Taxonomy" id="393608"/>
    <lineage>
        <taxon>Eukaryota</taxon>
        <taxon>Viridiplantae</taxon>
        <taxon>Streptophyta</taxon>
        <taxon>Embryophyta</taxon>
        <taxon>Tracheophyta</taxon>
        <taxon>Spermatophyta</taxon>
        <taxon>Magnoliopsida</taxon>
        <taxon>eudicotyledons</taxon>
        <taxon>Gunneridae</taxon>
        <taxon>Pentapetalae</taxon>
        <taxon>Caryophyllales</taxon>
        <taxon>Cactineae</taxon>
        <taxon>Cactaceae</taxon>
        <taxon>Opuntioideae</taxon>
        <taxon>Opuntia</taxon>
    </lineage>
</organism>